<dbReference type="EMBL" id="LT551507">
    <property type="protein sequence ID" value="SAL96999.1"/>
    <property type="molecule type" value="Genomic_DNA"/>
</dbReference>
<gene>
    <name evidence="1" type="primary">ABSGL_02457.1 scaffold 3452</name>
</gene>
<organism evidence="1">
    <name type="scientific">Absidia glauca</name>
    <name type="common">Pin mould</name>
    <dbReference type="NCBI Taxonomy" id="4829"/>
    <lineage>
        <taxon>Eukaryota</taxon>
        <taxon>Fungi</taxon>
        <taxon>Fungi incertae sedis</taxon>
        <taxon>Mucoromycota</taxon>
        <taxon>Mucoromycotina</taxon>
        <taxon>Mucoromycetes</taxon>
        <taxon>Mucorales</taxon>
        <taxon>Cunninghamellaceae</taxon>
        <taxon>Absidia</taxon>
    </lineage>
</organism>
<dbReference type="AlphaFoldDB" id="A0A168LKM5"/>
<reference evidence="1" key="1">
    <citation type="submission" date="2016-04" db="EMBL/GenBank/DDBJ databases">
        <authorList>
            <person name="Evans L.H."/>
            <person name="Alamgir A."/>
            <person name="Owens N."/>
            <person name="Weber N.D."/>
            <person name="Virtaneva K."/>
            <person name="Barbian K."/>
            <person name="Babar A."/>
            <person name="Rosenke K."/>
        </authorList>
    </citation>
    <scope>NUCLEOTIDE SEQUENCE [LARGE SCALE GENOMIC DNA]</scope>
    <source>
        <strain evidence="1">CBS 101.48</strain>
    </source>
</reference>
<evidence type="ECO:0000313" key="1">
    <source>
        <dbReference type="EMBL" id="SAL96999.1"/>
    </source>
</evidence>
<protein>
    <submittedName>
        <fullName evidence="1">Uncharacterized protein</fullName>
    </submittedName>
</protein>
<dbReference type="InParanoid" id="A0A168LKM5"/>
<accession>A0A168LKM5</accession>
<evidence type="ECO:0000313" key="2">
    <source>
        <dbReference type="Proteomes" id="UP000078561"/>
    </source>
</evidence>
<dbReference type="Proteomes" id="UP000078561">
    <property type="component" value="Unassembled WGS sequence"/>
</dbReference>
<keyword evidence="2" id="KW-1185">Reference proteome</keyword>
<name>A0A168LKM5_ABSGL</name>
<proteinExistence type="predicted"/>
<sequence length="104" mass="11422">MSYLLEPYSAPLPGSVQNWGPAAGFKGSMSGPGAFPGEIYQFEDWIDMWALERMLGMVDESPTLGPVVADLELGVMLREAYSTGLFHLEHLSIDIHFTLSPYGI</sequence>